<feature type="signal peptide" evidence="2">
    <location>
        <begin position="1"/>
        <end position="25"/>
    </location>
</feature>
<comment type="subcellular location">
    <subcellularLocation>
        <location evidence="1">Cell outer membrane</location>
    </subcellularLocation>
</comment>
<keyword evidence="4" id="KW-1185">Reference proteome</keyword>
<protein>
    <submittedName>
        <fullName evidence="3">Acyloxyacyl hydrolase</fullName>
    </submittedName>
</protein>
<accession>A0ABU8VVW1</accession>
<dbReference type="InterPro" id="IPR018550">
    <property type="entry name" value="Lipid-A_deacylase-rel"/>
</dbReference>
<dbReference type="SUPFAM" id="SSF56925">
    <property type="entry name" value="OMPA-like"/>
    <property type="match status" value="1"/>
</dbReference>
<evidence type="ECO:0000256" key="2">
    <source>
        <dbReference type="SAM" id="SignalP"/>
    </source>
</evidence>
<evidence type="ECO:0000313" key="4">
    <source>
        <dbReference type="Proteomes" id="UP001363010"/>
    </source>
</evidence>
<gene>
    <name evidence="3" type="ORF">WKW80_07850</name>
</gene>
<dbReference type="Proteomes" id="UP001363010">
    <property type="component" value="Unassembled WGS sequence"/>
</dbReference>
<sequence length="194" mass="21524">MMNVRRMLAVCAGSCAMALAAPVVAQQQSPELQSPWGIYVEGGNTLEGNSKAGVASAGFTFGFGPRRELWGGVVTTFGDLFVSEWRAQRRSNDRKQNYTQVGIIANARYRFAQGTSPWFADLGIGLTLLDKLYETPDRSFSTRFQFTEVLGIGRSFGDTGAHELQLRVQHVSNAGIKEPNPGETFFKLRYQYHF</sequence>
<evidence type="ECO:0000313" key="3">
    <source>
        <dbReference type="EMBL" id="MEJ8821949.1"/>
    </source>
</evidence>
<keyword evidence="3" id="KW-0378">Hydrolase</keyword>
<dbReference type="EMBL" id="JBBKZV010000003">
    <property type="protein sequence ID" value="MEJ8821949.1"/>
    <property type="molecule type" value="Genomic_DNA"/>
</dbReference>
<evidence type="ECO:0000256" key="1">
    <source>
        <dbReference type="ARBA" id="ARBA00004442"/>
    </source>
</evidence>
<keyword evidence="2" id="KW-0732">Signal</keyword>
<proteinExistence type="predicted"/>
<reference evidence="3 4" key="1">
    <citation type="submission" date="2024-03" db="EMBL/GenBank/DDBJ databases">
        <title>Novel species of the genus Variovorax.</title>
        <authorList>
            <person name="Liu Q."/>
            <person name="Xin Y.-H."/>
        </authorList>
    </citation>
    <scope>NUCLEOTIDE SEQUENCE [LARGE SCALE GENOMIC DNA]</scope>
    <source>
        <strain evidence="3 4">KACC 18501</strain>
    </source>
</reference>
<dbReference type="InterPro" id="IPR011250">
    <property type="entry name" value="OMP/PagP_B-barrel"/>
</dbReference>
<comment type="caution">
    <text evidence="3">The sequence shown here is derived from an EMBL/GenBank/DDBJ whole genome shotgun (WGS) entry which is preliminary data.</text>
</comment>
<name>A0ABU8VVW1_9BURK</name>
<dbReference type="RefSeq" id="WP_340362996.1">
    <property type="nucleotide sequence ID" value="NZ_JBBKZV010000003.1"/>
</dbReference>
<dbReference type="GO" id="GO:0016787">
    <property type="term" value="F:hydrolase activity"/>
    <property type="evidence" value="ECO:0007669"/>
    <property type="project" value="UniProtKB-KW"/>
</dbReference>
<dbReference type="Pfam" id="PF09411">
    <property type="entry name" value="PagL"/>
    <property type="match status" value="1"/>
</dbReference>
<organism evidence="3 4">
    <name type="scientific">Variovorax humicola</name>
    <dbReference type="NCBI Taxonomy" id="1769758"/>
    <lineage>
        <taxon>Bacteria</taxon>
        <taxon>Pseudomonadati</taxon>
        <taxon>Pseudomonadota</taxon>
        <taxon>Betaproteobacteria</taxon>
        <taxon>Burkholderiales</taxon>
        <taxon>Comamonadaceae</taxon>
        <taxon>Variovorax</taxon>
    </lineage>
</organism>
<dbReference type="Gene3D" id="2.40.160.20">
    <property type="match status" value="1"/>
</dbReference>
<feature type="chain" id="PRO_5046120273" evidence="2">
    <location>
        <begin position="26"/>
        <end position="194"/>
    </location>
</feature>